<gene>
    <name evidence="2" type="ORF">AVDCRST_MAG56-4541</name>
</gene>
<feature type="non-terminal residue" evidence="2">
    <location>
        <position position="35"/>
    </location>
</feature>
<feature type="compositionally biased region" description="Basic residues" evidence="1">
    <location>
        <begin position="26"/>
        <end position="35"/>
    </location>
</feature>
<reference evidence="2" key="1">
    <citation type="submission" date="2020-02" db="EMBL/GenBank/DDBJ databases">
        <authorList>
            <person name="Meier V. D."/>
        </authorList>
    </citation>
    <scope>NUCLEOTIDE SEQUENCE</scope>
    <source>
        <strain evidence="2">AVDCRST_MAG56</strain>
    </source>
</reference>
<evidence type="ECO:0000313" key="2">
    <source>
        <dbReference type="EMBL" id="CAA9290636.1"/>
    </source>
</evidence>
<proteinExistence type="predicted"/>
<feature type="region of interest" description="Disordered" evidence="1">
    <location>
        <begin position="1"/>
        <end position="35"/>
    </location>
</feature>
<dbReference type="EMBL" id="CADCTQ010000380">
    <property type="protein sequence ID" value="CAA9290636.1"/>
    <property type="molecule type" value="Genomic_DNA"/>
</dbReference>
<protein>
    <submittedName>
        <fullName evidence="2">Uncharacterized protein</fullName>
    </submittedName>
</protein>
<evidence type="ECO:0000256" key="1">
    <source>
        <dbReference type="SAM" id="MobiDB-lite"/>
    </source>
</evidence>
<accession>A0A6J4JY22</accession>
<name>A0A6J4JY22_9SPHI</name>
<sequence>DPEFYHHCPPQPAQGQILQCPQPAGTHHRHHVQPA</sequence>
<organism evidence="2">
    <name type="scientific">uncultured Cytophagales bacterium</name>
    <dbReference type="NCBI Taxonomy" id="158755"/>
    <lineage>
        <taxon>Bacteria</taxon>
        <taxon>Pseudomonadati</taxon>
        <taxon>Bacteroidota</taxon>
        <taxon>Sphingobacteriia</taxon>
        <taxon>Sphingobacteriales</taxon>
        <taxon>environmental samples</taxon>
    </lineage>
</organism>
<dbReference type="AlphaFoldDB" id="A0A6J4JY22"/>
<feature type="non-terminal residue" evidence="2">
    <location>
        <position position="1"/>
    </location>
</feature>